<dbReference type="EMBL" id="NUTL01000300">
    <property type="protein sequence ID" value="PHE82627.1"/>
    <property type="molecule type" value="Genomic_DNA"/>
</dbReference>
<dbReference type="RefSeq" id="WP_003207400.1">
    <property type="nucleotide sequence ID" value="NZ_CM000743.1"/>
</dbReference>
<name>A0AAJ3RGG2_9BACI</name>
<reference evidence="2 3" key="1">
    <citation type="submission" date="2017-09" db="EMBL/GenBank/DDBJ databases">
        <title>Large-scale bioinformatics analysis of Bacillus genomes uncovers conserved roles of natural products in bacterial physiology.</title>
        <authorList>
            <consortium name="Agbiome Team Llc"/>
            <person name="Bleich R.M."/>
            <person name="Grubbs K.J."/>
            <person name="Santa Maria K.C."/>
            <person name="Allen S.E."/>
            <person name="Farag S."/>
            <person name="Shank E.A."/>
            <person name="Bowers A."/>
        </authorList>
    </citation>
    <scope>NUCLEOTIDE SEQUENCE [LARGE SCALE GENOMIC DNA]</scope>
    <source>
        <strain evidence="2 3">AFS037265</strain>
    </source>
</reference>
<dbReference type="AlphaFoldDB" id="A0AAJ3RGG2"/>
<proteinExistence type="predicted"/>
<reference evidence="1" key="2">
    <citation type="submission" date="2019-07" db="EMBL/GenBank/DDBJ databases">
        <title>Phylogenomic Reclassification of ATCC Bacillus Strains and Various Taxa within the Genus Bacillus.</title>
        <authorList>
            <person name="Riojas M.A."/>
            <person name="Frank A.M."/>
            <person name="Fenn S.L."/>
            <person name="King S.P."/>
            <person name="Brower S.M."/>
            <person name="Hazbon M.H."/>
        </authorList>
    </citation>
    <scope>NUCLEOTIDE SEQUENCE</scope>
    <source>
        <strain evidence="1">NR-12239</strain>
    </source>
</reference>
<evidence type="ECO:0000313" key="3">
    <source>
        <dbReference type="Proteomes" id="UP000221918"/>
    </source>
</evidence>
<comment type="caution">
    <text evidence="2">The sequence shown here is derived from an EMBL/GenBank/DDBJ whole genome shotgun (WGS) entry which is preliminary data.</text>
</comment>
<dbReference type="Proteomes" id="UP001248134">
    <property type="component" value="Unassembled WGS sequence"/>
</dbReference>
<dbReference type="EMBL" id="VLYX01000016">
    <property type="protein sequence ID" value="MDR4327364.1"/>
    <property type="molecule type" value="Genomic_DNA"/>
</dbReference>
<dbReference type="Proteomes" id="UP000221918">
    <property type="component" value="Unassembled WGS sequence"/>
</dbReference>
<gene>
    <name evidence="2" type="ORF">COF81_31330</name>
    <name evidence="1" type="ORF">FOS08_15940</name>
</gene>
<protein>
    <submittedName>
        <fullName evidence="2">AraC family transcriptional regulator</fullName>
    </submittedName>
</protein>
<evidence type="ECO:0000313" key="2">
    <source>
        <dbReference type="EMBL" id="PHE82627.1"/>
    </source>
</evidence>
<evidence type="ECO:0000313" key="1">
    <source>
        <dbReference type="EMBL" id="MDR4327364.1"/>
    </source>
</evidence>
<organism evidence="2 3">
    <name type="scientific">Bacillus pseudomycoides</name>
    <dbReference type="NCBI Taxonomy" id="64104"/>
    <lineage>
        <taxon>Bacteria</taxon>
        <taxon>Bacillati</taxon>
        <taxon>Bacillota</taxon>
        <taxon>Bacilli</taxon>
        <taxon>Bacillales</taxon>
        <taxon>Bacillaceae</taxon>
        <taxon>Bacillus</taxon>
        <taxon>Bacillus cereus group</taxon>
    </lineage>
</organism>
<sequence>MNKAIDIQYLCHLIYQTFSIPVHFLSTNNDILYEFISNDSCSPFYSSKKEQLNDLYQKNDPYNFPLIKTNRYLENFVLIHIVDHEYMEGTLIIGSSAYPRLSEDMVIELMNEFAHNCNKG</sequence>
<accession>A0AAJ3RGG2</accession>